<organism evidence="1">
    <name type="scientific">Caudovirales sp. gcode 4</name>
    <dbReference type="NCBI Taxonomy" id="2838363"/>
    <lineage>
        <taxon>Viruses</taxon>
        <taxon>Duplodnaviria</taxon>
        <taxon>Heunggongvirae</taxon>
        <taxon>Uroviricota</taxon>
        <taxon>Caudoviricetes</taxon>
    </lineage>
</organism>
<name>A0A8S5RU36_9CAUD</name>
<dbReference type="EMBL" id="BK059153">
    <property type="protein sequence ID" value="DAE92668.1"/>
    <property type="molecule type" value="Genomic_DNA"/>
</dbReference>
<protein>
    <submittedName>
        <fullName evidence="1">Head-tail joining protein</fullName>
    </submittedName>
</protein>
<reference evidence="1" key="1">
    <citation type="journal article" date="2021" name="Proc. Natl. Acad. Sci. U.S.A.">
        <title>A Catalog of Tens of Thousands of Viruses from Human Metagenomes Reveals Hidden Associations with Chronic Diseases.</title>
        <authorList>
            <person name="Tisza M.J."/>
            <person name="Buck C.B."/>
        </authorList>
    </citation>
    <scope>NUCLEOTIDE SEQUENCE</scope>
    <source>
        <strain evidence="1">CtKN96</strain>
    </source>
</reference>
<accession>A0A8S5RU36</accession>
<proteinExistence type="predicted"/>
<sequence>MTIFYTKKATLSRQERNEKMVTTRVKKWCFDCSVQPVSDKDWITGGSMLTTKKLYTDHQDLKPWDRLTIDGVVYIVDSVQDWNGLRRKYKKAFINESKGN</sequence>
<evidence type="ECO:0000313" key="1">
    <source>
        <dbReference type="EMBL" id="DAE92668.1"/>
    </source>
</evidence>